<dbReference type="Pfam" id="PF03781">
    <property type="entry name" value="FGE-sulfatase"/>
    <property type="match status" value="1"/>
</dbReference>
<dbReference type="Gene3D" id="3.90.1580.10">
    <property type="entry name" value="paralog of FGE (formylglycine-generating enzyme)"/>
    <property type="match status" value="1"/>
</dbReference>
<dbReference type="EMBL" id="CP001344">
    <property type="protein sequence ID" value="ACL46415.1"/>
    <property type="molecule type" value="Genomic_DNA"/>
</dbReference>
<dbReference type="eggNOG" id="COG1262">
    <property type="taxonomic scope" value="Bacteria"/>
</dbReference>
<name>B8HWI9_CYAP4</name>
<dbReference type="InterPro" id="IPR005532">
    <property type="entry name" value="SUMF_dom"/>
</dbReference>
<reference evidence="2" key="1">
    <citation type="submission" date="2009-01" db="EMBL/GenBank/DDBJ databases">
        <title>Complete sequence of chromosome Cyanothece sp. PCC 7425.</title>
        <authorList>
            <consortium name="US DOE Joint Genome Institute"/>
            <person name="Lucas S."/>
            <person name="Copeland A."/>
            <person name="Lapidus A."/>
            <person name="Glavina del Rio T."/>
            <person name="Dalin E."/>
            <person name="Tice H."/>
            <person name="Bruce D."/>
            <person name="Goodwin L."/>
            <person name="Pitluck S."/>
            <person name="Sims D."/>
            <person name="Meineke L."/>
            <person name="Brettin T."/>
            <person name="Detter J.C."/>
            <person name="Han C."/>
            <person name="Larimer F."/>
            <person name="Land M."/>
            <person name="Hauser L."/>
            <person name="Kyrpides N."/>
            <person name="Ovchinnikova G."/>
            <person name="Liberton M."/>
            <person name="Stoeckel J."/>
            <person name="Banerjee A."/>
            <person name="Singh A."/>
            <person name="Page L."/>
            <person name="Sato H."/>
            <person name="Zhao L."/>
            <person name="Sherman L."/>
            <person name="Pakrasi H."/>
            <person name="Richardson P."/>
        </authorList>
    </citation>
    <scope>NUCLEOTIDE SEQUENCE</scope>
    <source>
        <strain evidence="2">PCC 7425</strain>
    </source>
</reference>
<dbReference type="OrthoDB" id="569031at2"/>
<dbReference type="GO" id="GO:0120147">
    <property type="term" value="F:formylglycine-generating oxidase activity"/>
    <property type="evidence" value="ECO:0007669"/>
    <property type="project" value="TreeGrafter"/>
</dbReference>
<proteinExistence type="predicted"/>
<evidence type="ECO:0000313" key="2">
    <source>
        <dbReference type="EMBL" id="ACL46415.1"/>
    </source>
</evidence>
<dbReference type="PANTHER" id="PTHR23150:SF35">
    <property type="entry name" value="BLL6746 PROTEIN"/>
    <property type="match status" value="1"/>
</dbReference>
<dbReference type="AlphaFoldDB" id="B8HWI9"/>
<accession>B8HWI9</accession>
<dbReference type="InterPro" id="IPR016187">
    <property type="entry name" value="CTDL_fold"/>
</dbReference>
<dbReference type="InterPro" id="IPR042095">
    <property type="entry name" value="SUMF_sf"/>
</dbReference>
<dbReference type="STRING" id="395961.Cyan7425_4101"/>
<dbReference type="KEGG" id="cyn:Cyan7425_4101"/>
<organism evidence="2">
    <name type="scientific">Cyanothece sp. (strain PCC 7425 / ATCC 29141)</name>
    <dbReference type="NCBI Taxonomy" id="395961"/>
    <lineage>
        <taxon>Bacteria</taxon>
        <taxon>Bacillati</taxon>
        <taxon>Cyanobacteriota</taxon>
        <taxon>Cyanophyceae</taxon>
        <taxon>Gomontiellales</taxon>
        <taxon>Cyanothecaceae</taxon>
        <taxon>Cyanothece</taxon>
    </lineage>
</organism>
<dbReference type="HOGENOM" id="CLU_012431_2_4_3"/>
<feature type="domain" description="Sulfatase-modifying factor enzyme-like" evidence="1">
    <location>
        <begin position="124"/>
        <end position="351"/>
    </location>
</feature>
<sequence>MSNSSPKPQSGDVVLGGQSPAPLGGVVLGGLEGIKQQMESGNLQQQIEALKSAANYGEAGQELINKVIKEQRGELQWWAFLLLPPHQLREIEVVTVDDYGVINRRETKQVYFFTEDLGNGVMLDMVAIPPGQFMMGSPEYEFERFDKEGPQHQVTIKAFYMGRFEVTQAQWQTVMGNNPSRFKRENRPVETISWNDAQEFCTRISQKTGRRIYRLPSEAEWEYACRAGTTTPFYFGPTITPDLANYRGNDTYGLGPKGQDRHQTTEMSSFPPNAFGLYDMHGNVWEWCEDAWHNNYNGAPTNGSAWVSGGDSSFRLLRGGSWSLDPRSCRSANRDWTYAVYRDSFIGFRVVCCAPELS</sequence>
<dbReference type="SUPFAM" id="SSF56436">
    <property type="entry name" value="C-type lectin-like"/>
    <property type="match status" value="1"/>
</dbReference>
<dbReference type="PANTHER" id="PTHR23150">
    <property type="entry name" value="SULFATASE MODIFYING FACTOR 1, 2"/>
    <property type="match status" value="1"/>
</dbReference>
<evidence type="ECO:0000259" key="1">
    <source>
        <dbReference type="Pfam" id="PF03781"/>
    </source>
</evidence>
<protein>
    <recommendedName>
        <fullName evidence="1">Sulfatase-modifying factor enzyme-like domain-containing protein</fullName>
    </recommendedName>
</protein>
<gene>
    <name evidence="2" type="ordered locus">Cyan7425_4101</name>
</gene>
<dbReference type="InterPro" id="IPR051043">
    <property type="entry name" value="Sulfatase_Mod_Factor_Kinase"/>
</dbReference>